<feature type="transmembrane region" description="Helical" evidence="11">
    <location>
        <begin position="317"/>
        <end position="338"/>
    </location>
</feature>
<evidence type="ECO:0000256" key="11">
    <source>
        <dbReference type="HAMAP-Rule" id="MF_01844"/>
    </source>
</evidence>
<name>A0ABS5TLS9_9ACTN</name>
<evidence type="ECO:0000256" key="6">
    <source>
        <dbReference type="ARBA" id="ARBA00022989"/>
    </source>
</evidence>
<evidence type="ECO:0000313" key="14">
    <source>
        <dbReference type="Proteomes" id="UP001197247"/>
    </source>
</evidence>
<dbReference type="PANTHER" id="PTHR30341:SF0">
    <property type="entry name" value="NA(+)_H(+) ANTIPORTER NHAA"/>
    <property type="match status" value="1"/>
</dbReference>
<evidence type="ECO:0000256" key="7">
    <source>
        <dbReference type="ARBA" id="ARBA00023053"/>
    </source>
</evidence>
<evidence type="ECO:0000256" key="4">
    <source>
        <dbReference type="ARBA" id="ARBA00022475"/>
    </source>
</evidence>
<sequence>MASGVPGSLVGDPLGDPKSSRPERFSPMSTPGTPPTPSSNQLFRRGSWPETRRIAEVLRQETVGGALLLLGTVVALVWANSPWSHGYTGLRDTVVGPHALHLDLTLGQWAADGLLAVFFFVAGLELKREFVAGDLRDPRRALVPVVAAVGGMVLPALLFVLVNLSTGDGALRGWAVPTATDIAFAVAVLAVVGTHLPAALRTFLLTLAVVDDLLAIVVIALFYSSDLAFLPLLGSLAAVGVFGLLVQRRVRSGWLLVPLAVLAWALMHASGIHATVAGVLLGFTVPVLRSQAAGGPDAGPGLAEHLEHLWRPVSAGVAVPVFAFFSAGVAVGGLSGFGESLRDRVAVGIVVALVVGKTLGILGATALVSRFTQAQLDRSLSWWDVLGACMLGGIGFTVSLLIGELAFGAGSERDEHVKVAVLTGSVLAAVLASIVLRLRNRTYRRLDELERADADGDGVPDVFEPGHPSEPGHP</sequence>
<feature type="transmembrane region" description="Helical" evidence="11">
    <location>
        <begin position="99"/>
        <end position="121"/>
    </location>
</feature>
<keyword evidence="9 11" id="KW-0472">Membrane</keyword>
<feature type="transmembrane region" description="Helical" evidence="11">
    <location>
        <begin position="174"/>
        <end position="196"/>
    </location>
</feature>
<comment type="function">
    <text evidence="11">Na(+)/H(+) antiporter that extrudes sodium in exchange for external protons.</text>
</comment>
<feature type="transmembrane region" description="Helical" evidence="11">
    <location>
        <begin position="345"/>
        <end position="368"/>
    </location>
</feature>
<dbReference type="EMBL" id="JAHBAY010000010">
    <property type="protein sequence ID" value="MBT0772055.1"/>
    <property type="molecule type" value="Genomic_DNA"/>
</dbReference>
<comment type="catalytic activity">
    <reaction evidence="11">
        <text>Na(+)(in) + 2 H(+)(out) = Na(+)(out) + 2 H(+)(in)</text>
        <dbReference type="Rhea" id="RHEA:29251"/>
        <dbReference type="ChEBI" id="CHEBI:15378"/>
        <dbReference type="ChEBI" id="CHEBI:29101"/>
    </reaction>
</comment>
<keyword evidence="14" id="KW-1185">Reference proteome</keyword>
<feature type="region of interest" description="Disordered" evidence="12">
    <location>
        <begin position="455"/>
        <end position="474"/>
    </location>
</feature>
<comment type="subcellular location">
    <subcellularLocation>
        <location evidence="1">Cell inner membrane</location>
        <topology evidence="1">Multi-pass membrane protein</topology>
    </subcellularLocation>
    <subcellularLocation>
        <location evidence="11">Cell membrane</location>
        <topology evidence="11">Multi-pass membrane protein</topology>
    </subcellularLocation>
</comment>
<keyword evidence="7 11" id="KW-0915">Sodium</keyword>
<evidence type="ECO:0000256" key="8">
    <source>
        <dbReference type="ARBA" id="ARBA00023065"/>
    </source>
</evidence>
<dbReference type="PANTHER" id="PTHR30341">
    <property type="entry name" value="SODIUM ION/PROTON ANTIPORTER NHAA-RELATED"/>
    <property type="match status" value="1"/>
</dbReference>
<feature type="transmembrane region" description="Helical" evidence="11">
    <location>
        <begin position="141"/>
        <end position="162"/>
    </location>
</feature>
<reference evidence="13 14" key="1">
    <citation type="submission" date="2021-05" db="EMBL/GenBank/DDBJ databases">
        <title>Kineosporia and Streptomyces sp. nov. two new marine actinobacteria isolated from Coral.</title>
        <authorList>
            <person name="Buangrab K."/>
            <person name="Sutthacheep M."/>
            <person name="Yeemin T."/>
            <person name="Harunari E."/>
            <person name="Igarashi Y."/>
            <person name="Kanchanasin P."/>
            <person name="Tanasupawat S."/>
            <person name="Phongsopitanun W."/>
        </authorList>
    </citation>
    <scope>NUCLEOTIDE SEQUENCE [LARGE SCALE GENOMIC DNA]</scope>
    <source>
        <strain evidence="13 14">J2-2</strain>
    </source>
</reference>
<keyword evidence="4 11" id="KW-1003">Cell membrane</keyword>
<keyword evidence="5 11" id="KW-0812">Transmembrane</keyword>
<proteinExistence type="inferred from homology"/>
<dbReference type="Pfam" id="PF06965">
    <property type="entry name" value="Na_H_antiport_1"/>
    <property type="match status" value="1"/>
</dbReference>
<feature type="transmembrane region" description="Helical" evidence="11">
    <location>
        <begin position="419"/>
        <end position="438"/>
    </location>
</feature>
<feature type="region of interest" description="Disordered" evidence="12">
    <location>
        <begin position="1"/>
        <end position="45"/>
    </location>
</feature>
<feature type="transmembrane region" description="Helical" evidence="11">
    <location>
        <begin position="380"/>
        <end position="407"/>
    </location>
</feature>
<dbReference type="Gene3D" id="1.20.1530.10">
    <property type="entry name" value="Na+/H+ antiporter like domain"/>
    <property type="match status" value="1"/>
</dbReference>
<keyword evidence="2 11" id="KW-0813">Transport</keyword>
<accession>A0ABS5TLS9</accession>
<feature type="transmembrane region" description="Helical" evidence="11">
    <location>
        <begin position="253"/>
        <end position="281"/>
    </location>
</feature>
<feature type="transmembrane region" description="Helical" evidence="11">
    <location>
        <begin position="62"/>
        <end position="79"/>
    </location>
</feature>
<protein>
    <recommendedName>
        <fullName evidence="11">Na(+)/H(+) antiporter NhaA</fullName>
    </recommendedName>
    <alternativeName>
        <fullName evidence="11">Sodium/proton antiporter NhaA</fullName>
    </alternativeName>
</protein>
<keyword evidence="10 11" id="KW-0739">Sodium transport</keyword>
<dbReference type="NCBIfam" id="TIGR00773">
    <property type="entry name" value="NhaA"/>
    <property type="match status" value="1"/>
</dbReference>
<feature type="transmembrane region" description="Helical" evidence="11">
    <location>
        <begin position="203"/>
        <end position="223"/>
    </location>
</feature>
<organism evidence="13 14">
    <name type="scientific">Kineosporia corallincola</name>
    <dbReference type="NCBI Taxonomy" id="2835133"/>
    <lineage>
        <taxon>Bacteria</taxon>
        <taxon>Bacillati</taxon>
        <taxon>Actinomycetota</taxon>
        <taxon>Actinomycetes</taxon>
        <taxon>Kineosporiales</taxon>
        <taxon>Kineosporiaceae</taxon>
        <taxon>Kineosporia</taxon>
    </lineage>
</organism>
<dbReference type="InterPro" id="IPR023171">
    <property type="entry name" value="Na/H_antiporter_dom_sf"/>
</dbReference>
<evidence type="ECO:0000256" key="9">
    <source>
        <dbReference type="ARBA" id="ARBA00023136"/>
    </source>
</evidence>
<keyword evidence="6 11" id="KW-1133">Transmembrane helix</keyword>
<evidence type="ECO:0000256" key="3">
    <source>
        <dbReference type="ARBA" id="ARBA00022449"/>
    </source>
</evidence>
<gene>
    <name evidence="11 13" type="primary">nhaA</name>
    <name evidence="13" type="ORF">KIH74_24140</name>
</gene>
<evidence type="ECO:0000256" key="2">
    <source>
        <dbReference type="ARBA" id="ARBA00022448"/>
    </source>
</evidence>
<comment type="similarity">
    <text evidence="11">Belongs to the NhaA Na(+)/H(+) (TC 2.A.33) antiporter family.</text>
</comment>
<evidence type="ECO:0000256" key="1">
    <source>
        <dbReference type="ARBA" id="ARBA00004429"/>
    </source>
</evidence>
<keyword evidence="8 11" id="KW-0406">Ion transport</keyword>
<evidence type="ECO:0000313" key="13">
    <source>
        <dbReference type="EMBL" id="MBT0772055.1"/>
    </source>
</evidence>
<dbReference type="Proteomes" id="UP001197247">
    <property type="component" value="Unassembled WGS sequence"/>
</dbReference>
<keyword evidence="3 11" id="KW-0050">Antiport</keyword>
<dbReference type="InterPro" id="IPR004670">
    <property type="entry name" value="NhaA"/>
</dbReference>
<comment type="caution">
    <text evidence="13">The sequence shown here is derived from an EMBL/GenBank/DDBJ whole genome shotgun (WGS) entry which is preliminary data.</text>
</comment>
<evidence type="ECO:0000256" key="5">
    <source>
        <dbReference type="ARBA" id="ARBA00022692"/>
    </source>
</evidence>
<dbReference type="HAMAP" id="MF_01844">
    <property type="entry name" value="NhaA"/>
    <property type="match status" value="1"/>
</dbReference>
<feature type="transmembrane region" description="Helical" evidence="11">
    <location>
        <begin position="229"/>
        <end position="246"/>
    </location>
</feature>
<evidence type="ECO:0000256" key="10">
    <source>
        <dbReference type="ARBA" id="ARBA00023201"/>
    </source>
</evidence>
<evidence type="ECO:0000256" key="12">
    <source>
        <dbReference type="SAM" id="MobiDB-lite"/>
    </source>
</evidence>